<evidence type="ECO:0000313" key="2">
    <source>
        <dbReference type="Proteomes" id="UP001303760"/>
    </source>
</evidence>
<accession>A0AAN7C3H7</accession>
<proteinExistence type="predicted"/>
<sequence length="125" mass="14087">MLPSGILRDKDESQNVIAPVGEAIARARYECRDFRDKSVLRRIAYYIRAFHDGVSQATKSSWAHNKRSRRLKHRLTTVLKKIETGVVTRDLPEPEEILAFRYCSPTGATSGTMAAILAEIGIAHY</sequence>
<comment type="caution">
    <text evidence="1">The sequence shown here is derived from an EMBL/GenBank/DDBJ whole genome shotgun (WGS) entry which is preliminary data.</text>
</comment>
<dbReference type="AlphaFoldDB" id="A0AAN7C3H7"/>
<feature type="non-terminal residue" evidence="1">
    <location>
        <position position="125"/>
    </location>
</feature>
<dbReference type="EMBL" id="MU860376">
    <property type="protein sequence ID" value="KAK4234387.1"/>
    <property type="molecule type" value="Genomic_DNA"/>
</dbReference>
<evidence type="ECO:0000313" key="1">
    <source>
        <dbReference type="EMBL" id="KAK4234387.1"/>
    </source>
</evidence>
<reference evidence="1" key="2">
    <citation type="submission" date="2023-05" db="EMBL/GenBank/DDBJ databases">
        <authorList>
            <consortium name="Lawrence Berkeley National Laboratory"/>
            <person name="Steindorff A."/>
            <person name="Hensen N."/>
            <person name="Bonometti L."/>
            <person name="Westerberg I."/>
            <person name="Brannstrom I.O."/>
            <person name="Guillou S."/>
            <person name="Cros-Aarteil S."/>
            <person name="Calhoun S."/>
            <person name="Haridas S."/>
            <person name="Kuo A."/>
            <person name="Mondo S."/>
            <person name="Pangilinan J."/>
            <person name="Riley R."/>
            <person name="Labutti K."/>
            <person name="Andreopoulos B."/>
            <person name="Lipzen A."/>
            <person name="Chen C."/>
            <person name="Yanf M."/>
            <person name="Daum C."/>
            <person name="Ng V."/>
            <person name="Clum A."/>
            <person name="Ohm R."/>
            <person name="Martin F."/>
            <person name="Silar P."/>
            <person name="Natvig D."/>
            <person name="Lalanne C."/>
            <person name="Gautier V."/>
            <person name="Ament-Velasquez S.L."/>
            <person name="Kruys A."/>
            <person name="Hutchinson M.I."/>
            <person name="Powell A.J."/>
            <person name="Barry K."/>
            <person name="Miller A.N."/>
            <person name="Grigoriev I.V."/>
            <person name="Debuchy R."/>
            <person name="Gladieux P."/>
            <person name="Thoren M.H."/>
            <person name="Johannesson H."/>
        </authorList>
    </citation>
    <scope>NUCLEOTIDE SEQUENCE</scope>
    <source>
        <strain evidence="1">CBS 532.94</strain>
    </source>
</reference>
<name>A0AAN7C3H7_9PEZI</name>
<dbReference type="Proteomes" id="UP001303760">
    <property type="component" value="Unassembled WGS sequence"/>
</dbReference>
<protein>
    <submittedName>
        <fullName evidence="1">Uncharacterized protein</fullName>
    </submittedName>
</protein>
<reference evidence="1" key="1">
    <citation type="journal article" date="2023" name="Mol. Phylogenet. Evol.">
        <title>Genome-scale phylogeny and comparative genomics of the fungal order Sordariales.</title>
        <authorList>
            <person name="Hensen N."/>
            <person name="Bonometti L."/>
            <person name="Westerberg I."/>
            <person name="Brannstrom I.O."/>
            <person name="Guillou S."/>
            <person name="Cros-Aarteil S."/>
            <person name="Calhoun S."/>
            <person name="Haridas S."/>
            <person name="Kuo A."/>
            <person name="Mondo S."/>
            <person name="Pangilinan J."/>
            <person name="Riley R."/>
            <person name="LaButti K."/>
            <person name="Andreopoulos B."/>
            <person name="Lipzen A."/>
            <person name="Chen C."/>
            <person name="Yan M."/>
            <person name="Daum C."/>
            <person name="Ng V."/>
            <person name="Clum A."/>
            <person name="Steindorff A."/>
            <person name="Ohm R.A."/>
            <person name="Martin F."/>
            <person name="Silar P."/>
            <person name="Natvig D.O."/>
            <person name="Lalanne C."/>
            <person name="Gautier V."/>
            <person name="Ament-Velasquez S.L."/>
            <person name="Kruys A."/>
            <person name="Hutchinson M.I."/>
            <person name="Powell A.J."/>
            <person name="Barry K."/>
            <person name="Miller A.N."/>
            <person name="Grigoriev I.V."/>
            <person name="Debuchy R."/>
            <person name="Gladieux P."/>
            <person name="Hiltunen Thoren M."/>
            <person name="Johannesson H."/>
        </authorList>
    </citation>
    <scope>NUCLEOTIDE SEQUENCE</scope>
    <source>
        <strain evidence="1">CBS 532.94</strain>
    </source>
</reference>
<keyword evidence="2" id="KW-1185">Reference proteome</keyword>
<gene>
    <name evidence="1" type="ORF">C8A03DRAFT_18699</name>
</gene>
<organism evidence="1 2">
    <name type="scientific">Achaetomium macrosporum</name>
    <dbReference type="NCBI Taxonomy" id="79813"/>
    <lineage>
        <taxon>Eukaryota</taxon>
        <taxon>Fungi</taxon>
        <taxon>Dikarya</taxon>
        <taxon>Ascomycota</taxon>
        <taxon>Pezizomycotina</taxon>
        <taxon>Sordariomycetes</taxon>
        <taxon>Sordariomycetidae</taxon>
        <taxon>Sordariales</taxon>
        <taxon>Chaetomiaceae</taxon>
        <taxon>Achaetomium</taxon>
    </lineage>
</organism>